<evidence type="ECO:0000256" key="3">
    <source>
        <dbReference type="ARBA" id="ARBA00022729"/>
    </source>
</evidence>
<evidence type="ECO:0000259" key="7">
    <source>
        <dbReference type="SMART" id="SM00079"/>
    </source>
</evidence>
<evidence type="ECO:0000313" key="9">
    <source>
        <dbReference type="Proteomes" id="UP001202922"/>
    </source>
</evidence>
<dbReference type="SUPFAM" id="SSF53850">
    <property type="entry name" value="Periplasmic binding protein-like II"/>
    <property type="match status" value="1"/>
</dbReference>
<sequence>MKSIKTAALAAAAALALSLTACGGASSASSTASAGNPYGLITPGQFRVASVGDSKPYTFTDASGKFTGFDVELFTDVAHRMGINDVVFTGQDFSAILPAVANGQFDVGAAAIGITPQRQQTVDFSDGYLAGYLTVLTAKMSSVTNTDSLKGKRLGVVQGTLQETYAMKNFPEANLVRFPDNNSAVAALNSGTIDAHFLDYEAAKDYVSKFGLKDAVDIPSFDAPAGFAIAKNKPALKDAINKALKAAMADGTWKRLYQKWFPGSPMPKQYLPASDQ</sequence>
<feature type="chain" id="PRO_5045483705" evidence="5">
    <location>
        <begin position="35"/>
        <end position="276"/>
    </location>
</feature>
<dbReference type="CDD" id="cd13530">
    <property type="entry name" value="PBP2_peptides_like"/>
    <property type="match status" value="1"/>
</dbReference>
<feature type="domain" description="Solute-binding protein family 3/N-terminal" evidence="6">
    <location>
        <begin position="45"/>
        <end position="264"/>
    </location>
</feature>
<evidence type="ECO:0000259" key="6">
    <source>
        <dbReference type="SMART" id="SM00062"/>
    </source>
</evidence>
<dbReference type="PANTHER" id="PTHR35936:SF17">
    <property type="entry name" value="ARGININE-BINDING EXTRACELLULAR PROTEIN ARTP"/>
    <property type="match status" value="1"/>
</dbReference>
<dbReference type="Gene3D" id="3.40.190.10">
    <property type="entry name" value="Periplasmic binding protein-like II"/>
    <property type="match status" value="2"/>
</dbReference>
<reference evidence="8 9" key="1">
    <citation type="submission" date="2022-03" db="EMBL/GenBank/DDBJ databases">
        <title>Sinomonas sp. isolated from a soil.</title>
        <authorList>
            <person name="Han J."/>
            <person name="Kim D.-U."/>
        </authorList>
    </citation>
    <scope>NUCLEOTIDE SEQUENCE [LARGE SCALE GENOMIC DNA]</scope>
    <source>
        <strain evidence="8 9">5-5</strain>
    </source>
</reference>
<dbReference type="PANTHER" id="PTHR35936">
    <property type="entry name" value="MEMBRANE-BOUND LYTIC MUREIN TRANSGLYCOSYLASE F"/>
    <property type="match status" value="1"/>
</dbReference>
<comment type="similarity">
    <text evidence="2 4">Belongs to the bacterial solute-binding protein 3 family.</text>
</comment>
<keyword evidence="3 5" id="KW-0732">Signal</keyword>
<dbReference type="RefSeq" id="WP_241055888.1">
    <property type="nucleotide sequence ID" value="NZ_JAKZBV010000001.1"/>
</dbReference>
<comment type="caution">
    <text evidence="8">The sequence shown here is derived from an EMBL/GenBank/DDBJ whole genome shotgun (WGS) entry which is preliminary data.</text>
</comment>
<dbReference type="SMART" id="SM00079">
    <property type="entry name" value="PBPe"/>
    <property type="match status" value="1"/>
</dbReference>
<dbReference type="PROSITE" id="PS51257">
    <property type="entry name" value="PROKAR_LIPOPROTEIN"/>
    <property type="match status" value="1"/>
</dbReference>
<evidence type="ECO:0000313" key="8">
    <source>
        <dbReference type="EMBL" id="MCH6471967.1"/>
    </source>
</evidence>
<gene>
    <name evidence="8" type="ORF">L0M17_18685</name>
</gene>
<feature type="domain" description="Ionotropic glutamate receptor C-terminal" evidence="7">
    <location>
        <begin position="45"/>
        <end position="263"/>
    </location>
</feature>
<dbReference type="SMART" id="SM00062">
    <property type="entry name" value="PBPb"/>
    <property type="match status" value="1"/>
</dbReference>
<accession>A0ABS9U5L2</accession>
<evidence type="ECO:0000256" key="5">
    <source>
        <dbReference type="SAM" id="SignalP"/>
    </source>
</evidence>
<evidence type="ECO:0000256" key="2">
    <source>
        <dbReference type="ARBA" id="ARBA00010333"/>
    </source>
</evidence>
<feature type="signal peptide" evidence="5">
    <location>
        <begin position="1"/>
        <end position="34"/>
    </location>
</feature>
<name>A0ABS9U5L2_9MICC</name>
<dbReference type="InterPro" id="IPR018313">
    <property type="entry name" value="SBP_3_CS"/>
</dbReference>
<comment type="subcellular location">
    <subcellularLocation>
        <location evidence="1">Cell envelope</location>
    </subcellularLocation>
</comment>
<dbReference type="PROSITE" id="PS01039">
    <property type="entry name" value="SBP_BACTERIAL_3"/>
    <property type="match status" value="1"/>
</dbReference>
<keyword evidence="9" id="KW-1185">Reference proteome</keyword>
<protein>
    <submittedName>
        <fullName evidence="8">ABC transporter substrate-binding protein</fullName>
    </submittedName>
</protein>
<evidence type="ECO:0000256" key="1">
    <source>
        <dbReference type="ARBA" id="ARBA00004196"/>
    </source>
</evidence>
<dbReference type="Pfam" id="PF00497">
    <property type="entry name" value="SBP_bac_3"/>
    <property type="match status" value="1"/>
</dbReference>
<organism evidence="8 9">
    <name type="scientific">Sinomonas terrae</name>
    <dbReference type="NCBI Taxonomy" id="2908838"/>
    <lineage>
        <taxon>Bacteria</taxon>
        <taxon>Bacillati</taxon>
        <taxon>Actinomycetota</taxon>
        <taxon>Actinomycetes</taxon>
        <taxon>Micrococcales</taxon>
        <taxon>Micrococcaceae</taxon>
        <taxon>Sinomonas</taxon>
    </lineage>
</organism>
<dbReference type="Proteomes" id="UP001202922">
    <property type="component" value="Unassembled WGS sequence"/>
</dbReference>
<evidence type="ECO:0000256" key="4">
    <source>
        <dbReference type="RuleBase" id="RU003744"/>
    </source>
</evidence>
<proteinExistence type="inferred from homology"/>
<dbReference type="InterPro" id="IPR001638">
    <property type="entry name" value="Solute-binding_3/MltF_N"/>
</dbReference>
<dbReference type="InterPro" id="IPR001320">
    <property type="entry name" value="Iontro_rcpt_C"/>
</dbReference>
<dbReference type="EMBL" id="JAKZBV010000001">
    <property type="protein sequence ID" value="MCH6471967.1"/>
    <property type="molecule type" value="Genomic_DNA"/>
</dbReference>